<evidence type="ECO:0000256" key="1">
    <source>
        <dbReference type="ARBA" id="ARBA00022490"/>
    </source>
</evidence>
<comment type="domain">
    <text evidence="8">The N-terminal domain determines nucleotide recognition and specific binding, while the C-terminal domain determines the specific binding to the target protein.</text>
</comment>
<feature type="binding site" evidence="8">
    <location>
        <position position="97"/>
    </location>
    <ligand>
        <name>Mg(2+)</name>
        <dbReference type="ChEBI" id="CHEBI:18420"/>
    </ligand>
</feature>
<reference evidence="10 11" key="1">
    <citation type="submission" date="2015-12" db="EMBL/GenBank/DDBJ databases">
        <title>Draft genome of Thermovenabulum gondwanense isolated from a red thermophilic microbial mat colonisisng an outflow channel of a bore well.</title>
        <authorList>
            <person name="Patel B.K."/>
        </authorList>
    </citation>
    <scope>NUCLEOTIDE SEQUENCE [LARGE SCALE GENOMIC DNA]</scope>
    <source>
        <strain evidence="10 11">R270</strain>
    </source>
</reference>
<keyword evidence="1 8" id="KW-0963">Cytoplasm</keyword>
<protein>
    <recommendedName>
        <fullName evidence="8">Probable molybdenum cofactor guanylyltransferase</fullName>
        <shortName evidence="8">MoCo guanylyltransferase</shortName>
        <ecNumber evidence="8">2.7.7.77</ecNumber>
    </recommendedName>
    <alternativeName>
        <fullName evidence="8">GTP:molybdopterin guanylyltransferase</fullName>
    </alternativeName>
    <alternativeName>
        <fullName evidence="8">Mo-MPT guanylyltransferase</fullName>
    </alternativeName>
    <alternativeName>
        <fullName evidence="8">Molybdopterin guanylyltransferase</fullName>
    </alternativeName>
    <alternativeName>
        <fullName evidence="8">Molybdopterin-guanine dinucleotide synthase</fullName>
        <shortName evidence="8">MGD synthase</shortName>
    </alternativeName>
</protein>
<keyword evidence="3 8" id="KW-0479">Metal-binding</keyword>
<keyword evidence="11" id="KW-1185">Reference proteome</keyword>
<dbReference type="SUPFAM" id="SSF53448">
    <property type="entry name" value="Nucleotide-diphospho-sugar transferases"/>
    <property type="match status" value="1"/>
</dbReference>
<dbReference type="InterPro" id="IPR025877">
    <property type="entry name" value="MobA-like_NTP_Trfase"/>
</dbReference>
<dbReference type="GO" id="GO:0005737">
    <property type="term" value="C:cytoplasm"/>
    <property type="evidence" value="ECO:0007669"/>
    <property type="project" value="UniProtKB-SubCell"/>
</dbReference>
<evidence type="ECO:0000256" key="7">
    <source>
        <dbReference type="ARBA" id="ARBA00023150"/>
    </source>
</evidence>
<organism evidence="10 11">
    <name type="scientific">Thermovenabulum gondwanense</name>
    <dbReference type="NCBI Taxonomy" id="520767"/>
    <lineage>
        <taxon>Bacteria</taxon>
        <taxon>Bacillati</taxon>
        <taxon>Bacillota</taxon>
        <taxon>Clostridia</taxon>
        <taxon>Thermosediminibacterales</taxon>
        <taxon>Thermosediminibacteraceae</taxon>
        <taxon>Thermovenabulum</taxon>
    </lineage>
</organism>
<dbReference type="Gene3D" id="3.90.550.10">
    <property type="entry name" value="Spore Coat Polysaccharide Biosynthesis Protein SpsA, Chain A"/>
    <property type="match status" value="1"/>
</dbReference>
<dbReference type="GO" id="GO:0061603">
    <property type="term" value="F:molybdenum cofactor guanylyltransferase activity"/>
    <property type="evidence" value="ECO:0007669"/>
    <property type="project" value="UniProtKB-EC"/>
</dbReference>
<comment type="cofactor">
    <cofactor evidence="8">
        <name>Mg(2+)</name>
        <dbReference type="ChEBI" id="CHEBI:18420"/>
    </cofactor>
</comment>
<evidence type="ECO:0000313" key="10">
    <source>
        <dbReference type="EMBL" id="KYO65359.1"/>
    </source>
</evidence>
<comment type="function">
    <text evidence="8">Transfers a GMP moiety from GTP to Mo-molybdopterin (Mo-MPT) cofactor (Moco or molybdenum cofactor) to form Mo-molybdopterin guanine dinucleotide (Mo-MGD) cofactor.</text>
</comment>
<feature type="binding site" evidence="8">
    <location>
        <position position="68"/>
    </location>
    <ligand>
        <name>GTP</name>
        <dbReference type="ChEBI" id="CHEBI:37565"/>
    </ligand>
</feature>
<gene>
    <name evidence="8 10" type="primary">mobA</name>
    <name evidence="10" type="ORF">ATZ99_15930</name>
</gene>
<name>A0A162MD70_9FIRM</name>
<evidence type="ECO:0000256" key="5">
    <source>
        <dbReference type="ARBA" id="ARBA00022842"/>
    </source>
</evidence>
<comment type="caution">
    <text evidence="10">The sequence shown here is derived from an EMBL/GenBank/DDBJ whole genome shotgun (WGS) entry which is preliminary data.</text>
</comment>
<dbReference type="RefSeq" id="WP_068748717.1">
    <property type="nucleotide sequence ID" value="NZ_LOHZ01000035.1"/>
</dbReference>
<dbReference type="Proteomes" id="UP000075737">
    <property type="component" value="Unassembled WGS sequence"/>
</dbReference>
<proteinExistence type="inferred from homology"/>
<feature type="binding site" evidence="8">
    <location>
        <position position="97"/>
    </location>
    <ligand>
        <name>GTP</name>
        <dbReference type="ChEBI" id="CHEBI:37565"/>
    </ligand>
</feature>
<feature type="binding site" evidence="8">
    <location>
        <begin position="8"/>
        <end position="10"/>
    </location>
    <ligand>
        <name>GTP</name>
        <dbReference type="ChEBI" id="CHEBI:37565"/>
    </ligand>
</feature>
<feature type="binding site" evidence="8">
    <location>
        <position position="21"/>
    </location>
    <ligand>
        <name>GTP</name>
        <dbReference type="ChEBI" id="CHEBI:37565"/>
    </ligand>
</feature>
<dbReference type="HAMAP" id="MF_00316">
    <property type="entry name" value="MobA"/>
    <property type="match status" value="1"/>
</dbReference>
<dbReference type="GO" id="GO:0046872">
    <property type="term" value="F:metal ion binding"/>
    <property type="evidence" value="ECO:0007669"/>
    <property type="project" value="UniProtKB-KW"/>
</dbReference>
<dbReference type="Pfam" id="PF12804">
    <property type="entry name" value="NTP_transf_3"/>
    <property type="match status" value="1"/>
</dbReference>
<dbReference type="CDD" id="cd02503">
    <property type="entry name" value="MobA"/>
    <property type="match status" value="1"/>
</dbReference>
<dbReference type="EC" id="2.7.7.77" evidence="8"/>
<keyword evidence="6 8" id="KW-0342">GTP-binding</keyword>
<comment type="similarity">
    <text evidence="8">Belongs to the MobA family.</text>
</comment>
<dbReference type="EMBL" id="LOHZ01000035">
    <property type="protein sequence ID" value="KYO65359.1"/>
    <property type="molecule type" value="Genomic_DNA"/>
</dbReference>
<dbReference type="PANTHER" id="PTHR19136">
    <property type="entry name" value="MOLYBDENUM COFACTOR GUANYLYLTRANSFERASE"/>
    <property type="match status" value="1"/>
</dbReference>
<dbReference type="AlphaFoldDB" id="A0A162MD70"/>
<evidence type="ECO:0000256" key="2">
    <source>
        <dbReference type="ARBA" id="ARBA00022679"/>
    </source>
</evidence>
<comment type="subcellular location">
    <subcellularLocation>
        <location evidence="8">Cytoplasm</location>
    </subcellularLocation>
</comment>
<dbReference type="InterPro" id="IPR013482">
    <property type="entry name" value="Molybde_CF_guanTrfase"/>
</dbReference>
<dbReference type="InterPro" id="IPR029044">
    <property type="entry name" value="Nucleotide-diphossugar_trans"/>
</dbReference>
<keyword evidence="2 8" id="KW-0808">Transferase</keyword>
<evidence type="ECO:0000259" key="9">
    <source>
        <dbReference type="Pfam" id="PF12804"/>
    </source>
</evidence>
<keyword evidence="10" id="KW-0548">Nucleotidyltransferase</keyword>
<comment type="catalytic activity">
    <reaction evidence="8">
        <text>Mo-molybdopterin + GTP + H(+) = Mo-molybdopterin guanine dinucleotide + diphosphate</text>
        <dbReference type="Rhea" id="RHEA:34243"/>
        <dbReference type="ChEBI" id="CHEBI:15378"/>
        <dbReference type="ChEBI" id="CHEBI:33019"/>
        <dbReference type="ChEBI" id="CHEBI:37565"/>
        <dbReference type="ChEBI" id="CHEBI:71302"/>
        <dbReference type="ChEBI" id="CHEBI:71310"/>
        <dbReference type="EC" id="2.7.7.77"/>
    </reaction>
</comment>
<keyword evidence="7 8" id="KW-0501">Molybdenum cofactor biosynthesis</keyword>
<dbReference type="STRING" id="520767.ATZ99_15930"/>
<keyword evidence="4 8" id="KW-0547">Nucleotide-binding</keyword>
<evidence type="ECO:0000256" key="3">
    <source>
        <dbReference type="ARBA" id="ARBA00022723"/>
    </source>
</evidence>
<evidence type="ECO:0000313" key="11">
    <source>
        <dbReference type="Proteomes" id="UP000075737"/>
    </source>
</evidence>
<dbReference type="GO" id="GO:0006777">
    <property type="term" value="P:Mo-molybdopterin cofactor biosynthetic process"/>
    <property type="evidence" value="ECO:0007669"/>
    <property type="project" value="UniProtKB-KW"/>
</dbReference>
<evidence type="ECO:0000256" key="4">
    <source>
        <dbReference type="ARBA" id="ARBA00022741"/>
    </source>
</evidence>
<accession>A0A162MD70</accession>
<feature type="domain" description="MobA-like NTP transferase" evidence="9">
    <location>
        <begin position="5"/>
        <end position="154"/>
    </location>
</feature>
<sequence>MKFSCVILNGGNSRRLGVENKGLLKIKEKTLIEMVYEVVKPLFEEVLIITNSPGGIQSLGLKAKIFQDEIIGFGPLGGIYTGLKKISTEKAFFVACDMPLIDEILIRNMSREALFHDAVCPTYEGFIEPLHAFYGIRCIEAIESILAMKKSMKVREIYNYVNTLFYKVSEKDFKTFFNINSWEDFKKAESMMA</sequence>
<dbReference type="GO" id="GO:0005525">
    <property type="term" value="F:GTP binding"/>
    <property type="evidence" value="ECO:0007669"/>
    <property type="project" value="UniProtKB-UniRule"/>
</dbReference>
<evidence type="ECO:0000256" key="8">
    <source>
        <dbReference type="HAMAP-Rule" id="MF_00316"/>
    </source>
</evidence>
<dbReference type="PANTHER" id="PTHR19136:SF81">
    <property type="entry name" value="MOLYBDENUM COFACTOR GUANYLYLTRANSFERASE"/>
    <property type="match status" value="1"/>
</dbReference>
<comment type="caution">
    <text evidence="8">Lacks conserved residue(s) required for the propagation of feature annotation.</text>
</comment>
<evidence type="ECO:0000256" key="6">
    <source>
        <dbReference type="ARBA" id="ARBA00023134"/>
    </source>
</evidence>
<dbReference type="OrthoDB" id="9788394at2"/>
<keyword evidence="5 8" id="KW-0460">Magnesium</keyword>